<reference evidence="2 3" key="1">
    <citation type="submission" date="2015-01" db="EMBL/GenBank/DDBJ databases">
        <title>The Genome Sequence of Ochroconis gallopava CBS43764.</title>
        <authorList>
            <consortium name="The Broad Institute Genomics Platform"/>
            <person name="Cuomo C."/>
            <person name="de Hoog S."/>
            <person name="Gorbushina A."/>
            <person name="Stielow B."/>
            <person name="Teixiera M."/>
            <person name="Abouelleil A."/>
            <person name="Chapman S.B."/>
            <person name="Priest M."/>
            <person name="Young S.K."/>
            <person name="Wortman J."/>
            <person name="Nusbaum C."/>
            <person name="Birren B."/>
        </authorList>
    </citation>
    <scope>NUCLEOTIDE SEQUENCE [LARGE SCALE GENOMIC DNA]</scope>
    <source>
        <strain evidence="2 3">CBS 43764</strain>
    </source>
</reference>
<evidence type="ECO:0000313" key="3">
    <source>
        <dbReference type="Proteomes" id="UP000053259"/>
    </source>
</evidence>
<sequence length="115" mass="12816">MSLAARGTELMIECDVGLMAIEEQGESTEQPCQEDQSKDDLRDHSGSLATRAFVCRPAGDRPGEKKLKRRRYSKVDMDDVRAMACFRLNQTVPGRIEDQGCTQTPKVGTANQQRV</sequence>
<dbReference type="InParanoid" id="A0A0D2B2X1"/>
<dbReference type="Proteomes" id="UP000053259">
    <property type="component" value="Unassembled WGS sequence"/>
</dbReference>
<organism evidence="2 3">
    <name type="scientific">Verruconis gallopava</name>
    <dbReference type="NCBI Taxonomy" id="253628"/>
    <lineage>
        <taxon>Eukaryota</taxon>
        <taxon>Fungi</taxon>
        <taxon>Dikarya</taxon>
        <taxon>Ascomycota</taxon>
        <taxon>Pezizomycotina</taxon>
        <taxon>Dothideomycetes</taxon>
        <taxon>Pleosporomycetidae</taxon>
        <taxon>Venturiales</taxon>
        <taxon>Sympoventuriaceae</taxon>
        <taxon>Verruconis</taxon>
    </lineage>
</organism>
<proteinExistence type="predicted"/>
<feature type="compositionally biased region" description="Basic and acidic residues" evidence="1">
    <location>
        <begin position="35"/>
        <end position="45"/>
    </location>
</feature>
<dbReference type="HOGENOM" id="CLU_2110811_0_0_1"/>
<protein>
    <submittedName>
        <fullName evidence="2">Uncharacterized protein</fullName>
    </submittedName>
</protein>
<dbReference type="VEuPathDB" id="FungiDB:PV09_03520"/>
<accession>A0A0D2B2X1</accession>
<name>A0A0D2B2X1_9PEZI</name>
<keyword evidence="3" id="KW-1185">Reference proteome</keyword>
<dbReference type="GeneID" id="27311493"/>
<dbReference type="RefSeq" id="XP_016215523.1">
    <property type="nucleotide sequence ID" value="XM_016356730.1"/>
</dbReference>
<evidence type="ECO:0000313" key="2">
    <source>
        <dbReference type="EMBL" id="KIW05654.1"/>
    </source>
</evidence>
<feature type="compositionally biased region" description="Polar residues" evidence="1">
    <location>
        <begin position="100"/>
        <end position="115"/>
    </location>
</feature>
<dbReference type="AlphaFoldDB" id="A0A0D2B2X1"/>
<dbReference type="EMBL" id="KN847537">
    <property type="protein sequence ID" value="KIW05654.1"/>
    <property type="molecule type" value="Genomic_DNA"/>
</dbReference>
<feature type="region of interest" description="Disordered" evidence="1">
    <location>
        <begin position="96"/>
        <end position="115"/>
    </location>
</feature>
<gene>
    <name evidence="2" type="ORF">PV09_03520</name>
</gene>
<feature type="region of interest" description="Disordered" evidence="1">
    <location>
        <begin position="23"/>
        <end position="72"/>
    </location>
</feature>
<evidence type="ECO:0000256" key="1">
    <source>
        <dbReference type="SAM" id="MobiDB-lite"/>
    </source>
</evidence>